<accession>A0A239HG27</accession>
<evidence type="ECO:0000256" key="1">
    <source>
        <dbReference type="ARBA" id="ARBA00012513"/>
    </source>
</evidence>
<evidence type="ECO:0000256" key="6">
    <source>
        <dbReference type="ARBA" id="ARBA00022840"/>
    </source>
</evidence>
<keyword evidence="4" id="KW-0547">Nucleotide-binding</keyword>
<proteinExistence type="predicted"/>
<keyword evidence="3" id="KW-0808">Transferase</keyword>
<dbReference type="GO" id="GO:0004674">
    <property type="term" value="F:protein serine/threonine kinase activity"/>
    <property type="evidence" value="ECO:0007669"/>
    <property type="project" value="UniProtKB-KW"/>
</dbReference>
<dbReference type="Proteomes" id="UP000198282">
    <property type="component" value="Unassembled WGS sequence"/>
</dbReference>
<dbReference type="Pfam" id="PF00069">
    <property type="entry name" value="Pkinase"/>
    <property type="match status" value="1"/>
</dbReference>
<feature type="region of interest" description="Disordered" evidence="7">
    <location>
        <begin position="380"/>
        <end position="524"/>
    </location>
</feature>
<evidence type="ECO:0000259" key="8">
    <source>
        <dbReference type="PROSITE" id="PS50011"/>
    </source>
</evidence>
<feature type="compositionally biased region" description="Pro residues" evidence="7">
    <location>
        <begin position="418"/>
        <end position="445"/>
    </location>
</feature>
<organism evidence="9 10">
    <name type="scientific">Streptosporangium subroseum</name>
    <dbReference type="NCBI Taxonomy" id="106412"/>
    <lineage>
        <taxon>Bacteria</taxon>
        <taxon>Bacillati</taxon>
        <taxon>Actinomycetota</taxon>
        <taxon>Actinomycetes</taxon>
        <taxon>Streptosporangiales</taxon>
        <taxon>Streptosporangiaceae</taxon>
        <taxon>Streptosporangium</taxon>
    </lineage>
</organism>
<evidence type="ECO:0000313" key="10">
    <source>
        <dbReference type="Proteomes" id="UP000198282"/>
    </source>
</evidence>
<name>A0A239HG27_9ACTN</name>
<dbReference type="EC" id="2.7.11.1" evidence="1"/>
<keyword evidence="6" id="KW-0067">ATP-binding</keyword>
<keyword evidence="10" id="KW-1185">Reference proteome</keyword>
<protein>
    <recommendedName>
        <fullName evidence="1">non-specific serine/threonine protein kinase</fullName>
        <ecNumber evidence="1">2.7.11.1</ecNumber>
    </recommendedName>
</protein>
<gene>
    <name evidence="9" type="ORF">SAMN05216276_101665</name>
</gene>
<keyword evidence="5 9" id="KW-0418">Kinase</keyword>
<evidence type="ECO:0000256" key="5">
    <source>
        <dbReference type="ARBA" id="ARBA00022777"/>
    </source>
</evidence>
<dbReference type="GO" id="GO:0005524">
    <property type="term" value="F:ATP binding"/>
    <property type="evidence" value="ECO:0007669"/>
    <property type="project" value="UniProtKB-KW"/>
</dbReference>
<dbReference type="PROSITE" id="PS50011">
    <property type="entry name" value="PROTEIN_KINASE_DOM"/>
    <property type="match status" value="1"/>
</dbReference>
<feature type="domain" description="Protein kinase" evidence="8">
    <location>
        <begin position="18"/>
        <end position="260"/>
    </location>
</feature>
<reference evidence="9 10" key="1">
    <citation type="submission" date="2017-06" db="EMBL/GenBank/DDBJ databases">
        <authorList>
            <person name="Kim H.J."/>
            <person name="Triplett B.A."/>
        </authorList>
    </citation>
    <scope>NUCLEOTIDE SEQUENCE [LARGE SCALE GENOMIC DNA]</scope>
    <source>
        <strain evidence="9 10">CGMCC 4.2132</strain>
    </source>
</reference>
<evidence type="ECO:0000256" key="4">
    <source>
        <dbReference type="ARBA" id="ARBA00022741"/>
    </source>
</evidence>
<evidence type="ECO:0000256" key="3">
    <source>
        <dbReference type="ARBA" id="ARBA00022679"/>
    </source>
</evidence>
<dbReference type="SUPFAM" id="SSF56112">
    <property type="entry name" value="Protein kinase-like (PK-like)"/>
    <property type="match status" value="1"/>
</dbReference>
<sequence length="621" mass="63792">MGDLGALLPEDPERIGVHILVGRLGQDPLQTVYLGHLPDDDTLRVIRVLAPRPEADPQAREQITNGLYAAKRVSGAHTVKLIEAGWIDDSPYIVREHVQGRSLRETVTADGPLTGDALERLAIGTLTALTAIHLSGLTHGALTPDTVLFGPDGLRVCDIGLGATDPEPDYRAPELLRVEANPHPGRPADLFSWAATVVYAATGRPPFGGDPGKVLHNPANLIGLPPGLAPLLTACLDKHPYERPDTRAAMLRLLGEEPAIRITGDGTWQGEASPAVPQSGVTVPQPVAPSGWGAPPLPREAAPASQAPVVLQAKAESGDRPKSGGFPILLTACVGVVALLSGLGLWAAGSYASLGNVGQAAAEGKVPHAVLGLADQSGQGIGGDSADTGKVTVPWDTTPDVRVPDVEPPKLSTQVPTIAPPTPLTPLLVTPPPTITSPTAVPTPAPVATGASSTPAPTVTVTATPTVEPTSAPATTPAPSESQAPSESSTPATSVTPTPAPPADEPSPEPPASRPNPYTPQQVCGTGYFMQRSVPFAGGTVYQFYSASTGSNCVVTMKDTDVGTATSIWATLEVQGGESETDRGDYEYYAGPVFLPARGKCVRFTGGGPGGSGGADWDNCG</sequence>
<dbReference type="InterPro" id="IPR011009">
    <property type="entry name" value="Kinase-like_dom_sf"/>
</dbReference>
<evidence type="ECO:0000256" key="2">
    <source>
        <dbReference type="ARBA" id="ARBA00022527"/>
    </source>
</evidence>
<keyword evidence="2 9" id="KW-0723">Serine/threonine-protein kinase</keyword>
<feature type="compositionally biased region" description="Pro residues" evidence="7">
    <location>
        <begin position="498"/>
        <end position="518"/>
    </location>
</feature>
<dbReference type="SMART" id="SM00220">
    <property type="entry name" value="S_TKc"/>
    <property type="match status" value="1"/>
</dbReference>
<dbReference type="AlphaFoldDB" id="A0A239HG27"/>
<dbReference type="PANTHER" id="PTHR43289:SF6">
    <property type="entry name" value="SERINE_THREONINE-PROTEIN KINASE NEKL-3"/>
    <property type="match status" value="1"/>
</dbReference>
<dbReference type="RefSeq" id="WP_089208473.1">
    <property type="nucleotide sequence ID" value="NZ_FZOD01000016.1"/>
</dbReference>
<evidence type="ECO:0000313" key="9">
    <source>
        <dbReference type="EMBL" id="SNS79214.1"/>
    </source>
</evidence>
<feature type="compositionally biased region" description="Low complexity" evidence="7">
    <location>
        <begin position="446"/>
        <end position="497"/>
    </location>
</feature>
<evidence type="ECO:0000256" key="7">
    <source>
        <dbReference type="SAM" id="MobiDB-lite"/>
    </source>
</evidence>
<dbReference type="Gene3D" id="1.10.510.10">
    <property type="entry name" value="Transferase(Phosphotransferase) domain 1"/>
    <property type="match status" value="1"/>
</dbReference>
<dbReference type="PANTHER" id="PTHR43289">
    <property type="entry name" value="MITOGEN-ACTIVATED PROTEIN KINASE KINASE KINASE 20-RELATED"/>
    <property type="match status" value="1"/>
</dbReference>
<dbReference type="EMBL" id="FZOD01000016">
    <property type="protein sequence ID" value="SNS79214.1"/>
    <property type="molecule type" value="Genomic_DNA"/>
</dbReference>
<dbReference type="Gene3D" id="3.30.200.20">
    <property type="entry name" value="Phosphorylase Kinase, domain 1"/>
    <property type="match status" value="1"/>
</dbReference>
<dbReference type="InterPro" id="IPR000719">
    <property type="entry name" value="Prot_kinase_dom"/>
</dbReference>
<dbReference type="OrthoDB" id="3529351at2"/>